<comment type="similarity">
    <text evidence="5 6">Belongs to the adenylate kinase family.</text>
</comment>
<feature type="binding site" evidence="5">
    <location>
        <begin position="76"/>
        <end position="79"/>
    </location>
    <ligand>
        <name>AMP</name>
        <dbReference type="ChEBI" id="CHEBI:456215"/>
    </ligand>
</feature>
<dbReference type="HAMAP" id="MF_00235">
    <property type="entry name" value="Adenylate_kinase_Adk"/>
    <property type="match status" value="1"/>
</dbReference>
<dbReference type="GO" id="GO:0044209">
    <property type="term" value="P:AMP salvage"/>
    <property type="evidence" value="ECO:0007669"/>
    <property type="project" value="UniProtKB-UniRule"/>
</dbReference>
<feature type="region of interest" description="LID" evidence="5">
    <location>
        <begin position="113"/>
        <end position="150"/>
    </location>
</feature>
<feature type="binding site" evidence="5">
    <location>
        <position position="83"/>
    </location>
    <ligand>
        <name>AMP</name>
        <dbReference type="ChEBI" id="CHEBI:456215"/>
    </ligand>
</feature>
<gene>
    <name evidence="5 9" type="primary">adk</name>
    <name evidence="9" type="ORF">NARRFE1_01000</name>
</gene>
<protein>
    <recommendedName>
        <fullName evidence="5 7">Adenylate kinase</fullName>
        <shortName evidence="5">AK</shortName>
        <ecNumber evidence="5 7">2.7.4.3</ecNumber>
    </recommendedName>
    <alternativeName>
        <fullName evidence="5">ATP-AMP transphosphorylase</fullName>
    </alternativeName>
    <alternativeName>
        <fullName evidence="5">ATP:AMP phosphotransferase</fullName>
    </alternativeName>
    <alternativeName>
        <fullName evidence="5">Adenylate monophosphate kinase</fullName>
    </alternativeName>
</protein>
<feature type="binding site" evidence="5">
    <location>
        <position position="32"/>
    </location>
    <ligand>
        <name>AMP</name>
        <dbReference type="ChEBI" id="CHEBI:456215"/>
    </ligand>
</feature>
<evidence type="ECO:0000256" key="3">
    <source>
        <dbReference type="ARBA" id="ARBA00022741"/>
    </source>
</evidence>
<feature type="binding site" evidence="5">
    <location>
        <position position="158"/>
    </location>
    <ligand>
        <name>AMP</name>
        <dbReference type="ChEBI" id="CHEBI:456215"/>
    </ligand>
</feature>
<evidence type="ECO:0000313" key="10">
    <source>
        <dbReference type="Proteomes" id="UP000289537"/>
    </source>
</evidence>
<evidence type="ECO:0000313" key="9">
    <source>
        <dbReference type="EMBL" id="BBA85046.1"/>
    </source>
</evidence>
<proteinExistence type="inferred from homology"/>
<accession>A0A2Z5T8Y0</accession>
<keyword evidence="5" id="KW-0963">Cytoplasm</keyword>
<keyword evidence="3 5" id="KW-0547">Nucleotide-binding</keyword>
<keyword evidence="10" id="KW-1185">Reference proteome</keyword>
<dbReference type="PANTHER" id="PTHR23359">
    <property type="entry name" value="NUCLEOTIDE KINASE"/>
    <property type="match status" value="1"/>
</dbReference>
<evidence type="ECO:0000256" key="5">
    <source>
        <dbReference type="HAMAP-Rule" id="MF_00235"/>
    </source>
</evidence>
<name>A0A2Z5T8Y0_9GAMM</name>
<keyword evidence="1 5" id="KW-0808">Transferase</keyword>
<dbReference type="GO" id="GO:0004017">
    <property type="term" value="F:AMP kinase activity"/>
    <property type="evidence" value="ECO:0007669"/>
    <property type="project" value="UniProtKB-UniRule"/>
</dbReference>
<keyword evidence="5 7" id="KW-0067">ATP-binding</keyword>
<comment type="domain">
    <text evidence="5">Consists of three domains, a large central CORE domain and two small peripheral domains, NMPbind and LID, which undergo movements during catalysis. The LID domain closes over the site of phosphoryl transfer upon ATP binding. Assembling and dissambling the active center during each catalytic cycle provides an effective means to prevent ATP hydrolysis.</text>
</comment>
<organism evidence="9 10">
    <name type="scientific">endosymbiont of Rhynchophorus ferrugineus</name>
    <dbReference type="NCBI Taxonomy" id="1972133"/>
    <lineage>
        <taxon>Bacteria</taxon>
        <taxon>Pseudomonadati</taxon>
        <taxon>Pseudomonadota</taxon>
        <taxon>Gammaproteobacteria</taxon>
        <taxon>Candidatus Nardonella</taxon>
    </lineage>
</organism>
<feature type="binding site" evidence="5">
    <location>
        <position position="147"/>
    </location>
    <ligand>
        <name>AMP</name>
        <dbReference type="ChEBI" id="CHEBI:456215"/>
    </ligand>
</feature>
<comment type="subunit">
    <text evidence="5 7">Monomer.</text>
</comment>
<dbReference type="EC" id="2.7.4.3" evidence="5 7"/>
<sequence>MGPPASGKGTHSKFITEKYKNFKYISIGELLRKSNDNNIKDKIKKGILIDDDTTFNILNDYIVNNIKNKNNLILDGFPRTYNQAKILELNNINIYIIIQFILDKENIIKRISGRKIHINSGRIYHDLYNPPIIKDLDDLTGEKLVIRNDDNIEIINKRINDYNNNEKSIISFYRKKINNNIIKLIKINTNDTIENIKKMLLYKLSNVI</sequence>
<dbReference type="GO" id="GO:0005524">
    <property type="term" value="F:ATP binding"/>
    <property type="evidence" value="ECO:0007669"/>
    <property type="project" value="UniProtKB-UniRule"/>
</dbReference>
<dbReference type="GO" id="GO:0005737">
    <property type="term" value="C:cytoplasm"/>
    <property type="evidence" value="ECO:0007669"/>
    <property type="project" value="UniProtKB-SubCell"/>
</dbReference>
<dbReference type="InterPro" id="IPR027417">
    <property type="entry name" value="P-loop_NTPase"/>
</dbReference>
<keyword evidence="2 5" id="KW-0545">Nucleotide biosynthesis</keyword>
<comment type="pathway">
    <text evidence="5">Purine metabolism; AMP biosynthesis via salvage pathway; AMP from ADP: step 1/1.</text>
</comment>
<evidence type="ECO:0000256" key="6">
    <source>
        <dbReference type="RuleBase" id="RU003330"/>
    </source>
</evidence>
<feature type="binding site" evidence="5">
    <location>
        <begin position="123"/>
        <end position="124"/>
    </location>
    <ligand>
        <name>ATP</name>
        <dbReference type="ChEBI" id="CHEBI:30616"/>
    </ligand>
</feature>
<feature type="binding site" evidence="5">
    <location>
        <position position="191"/>
    </location>
    <ligand>
        <name>ATP</name>
        <dbReference type="ChEBI" id="CHEBI:30616"/>
    </ligand>
</feature>
<feature type="domain" description="Adenylate kinase active site lid" evidence="8">
    <location>
        <begin position="114"/>
        <end position="149"/>
    </location>
</feature>
<dbReference type="CDD" id="cd01428">
    <property type="entry name" value="ADK"/>
    <property type="match status" value="1"/>
</dbReference>
<dbReference type="UniPathway" id="UPA00588">
    <property type="reaction ID" value="UER00649"/>
</dbReference>
<feature type="binding site" evidence="5">
    <location>
        <begin position="5"/>
        <end position="10"/>
    </location>
    <ligand>
        <name>ATP</name>
        <dbReference type="ChEBI" id="CHEBI:30616"/>
    </ligand>
</feature>
<dbReference type="PROSITE" id="PS00113">
    <property type="entry name" value="ADENYLATE_KINASE"/>
    <property type="match status" value="1"/>
</dbReference>
<dbReference type="Proteomes" id="UP000289537">
    <property type="component" value="Chromosome"/>
</dbReference>
<dbReference type="InterPro" id="IPR007862">
    <property type="entry name" value="Adenylate_kinase_lid-dom"/>
</dbReference>
<dbReference type="AlphaFoldDB" id="A0A2Z5T8Y0"/>
<feature type="binding site" evidence="5">
    <location>
        <begin position="47"/>
        <end position="49"/>
    </location>
    <ligand>
        <name>AMP</name>
        <dbReference type="ChEBI" id="CHEBI:456215"/>
    </ligand>
</feature>
<evidence type="ECO:0000256" key="2">
    <source>
        <dbReference type="ARBA" id="ARBA00022727"/>
    </source>
</evidence>
<evidence type="ECO:0000256" key="4">
    <source>
        <dbReference type="ARBA" id="ARBA00022777"/>
    </source>
</evidence>
<dbReference type="KEGG" id="eor:NARRFE1_01000"/>
<dbReference type="Pfam" id="PF05191">
    <property type="entry name" value="ADK_lid"/>
    <property type="match status" value="1"/>
</dbReference>
<keyword evidence="4 5" id="KW-0418">Kinase</keyword>
<evidence type="ECO:0000259" key="8">
    <source>
        <dbReference type="Pfam" id="PF05191"/>
    </source>
</evidence>
<dbReference type="SUPFAM" id="SSF52540">
    <property type="entry name" value="P-loop containing nucleoside triphosphate hydrolases"/>
    <property type="match status" value="1"/>
</dbReference>
<comment type="subcellular location">
    <subcellularLocation>
        <location evidence="5 7">Cytoplasm</location>
    </subcellularLocation>
</comment>
<dbReference type="PRINTS" id="PR00094">
    <property type="entry name" value="ADENYLTKNASE"/>
</dbReference>
<dbReference type="InterPro" id="IPR000850">
    <property type="entry name" value="Adenylat/UMP-CMP_kin"/>
</dbReference>
<evidence type="ECO:0000256" key="7">
    <source>
        <dbReference type="RuleBase" id="RU003331"/>
    </source>
</evidence>
<reference evidence="9 10" key="1">
    <citation type="journal article" date="2017" name="Proc. Natl. Acad. Sci. U.S.A.">
        <title>Small genome symbiont underlies cuticle hardness in beetles.</title>
        <authorList>
            <person name="Anbutsu H."/>
            <person name="Moriyama M."/>
            <person name="Nikoh N."/>
            <person name="Hosokawa T."/>
            <person name="Futahashi R."/>
            <person name="Tanahashi M."/>
            <person name="Meng X.Y."/>
            <person name="Kuriwada T."/>
            <person name="Mori N."/>
            <person name="Oshima K."/>
            <person name="Hattori M."/>
            <person name="Fujie M."/>
            <person name="Satoh N."/>
            <person name="Maeda T."/>
            <person name="Shigenobu S."/>
            <person name="Koga R."/>
            <person name="Fukatsu T."/>
        </authorList>
    </citation>
    <scope>NUCLEOTIDE SEQUENCE [LARGE SCALE GENOMIC DNA]</scope>
    <source>
        <strain evidence="9">NARRFE1</strain>
    </source>
</reference>
<comment type="catalytic activity">
    <reaction evidence="5 7">
        <text>AMP + ATP = 2 ADP</text>
        <dbReference type="Rhea" id="RHEA:12973"/>
        <dbReference type="ChEBI" id="CHEBI:30616"/>
        <dbReference type="ChEBI" id="CHEBI:456215"/>
        <dbReference type="ChEBI" id="CHEBI:456216"/>
        <dbReference type="EC" id="2.7.4.3"/>
    </reaction>
</comment>
<dbReference type="Gene3D" id="3.40.50.300">
    <property type="entry name" value="P-loop containing nucleotide triphosphate hydrolases"/>
    <property type="match status" value="1"/>
</dbReference>
<dbReference type="Pfam" id="PF00406">
    <property type="entry name" value="ADK"/>
    <property type="match status" value="1"/>
</dbReference>
<comment type="caution">
    <text evidence="5">Lacks conserved residue(s) required for the propagation of feature annotation.</text>
</comment>
<evidence type="ECO:0000256" key="1">
    <source>
        <dbReference type="ARBA" id="ARBA00022679"/>
    </source>
</evidence>
<comment type="function">
    <text evidence="5">Catalyzes the reversible transfer of the terminal phosphate group between ATP and AMP. Plays an important role in cellular energy homeostasis and in adenine nucleotide metabolism.</text>
</comment>
<feature type="binding site" evidence="5">
    <location>
        <position position="114"/>
    </location>
    <ligand>
        <name>ATP</name>
        <dbReference type="ChEBI" id="CHEBI:30616"/>
    </ligand>
</feature>
<dbReference type="InterPro" id="IPR033690">
    <property type="entry name" value="Adenylat_kinase_CS"/>
</dbReference>
<dbReference type="EMBL" id="AP018161">
    <property type="protein sequence ID" value="BBA85046.1"/>
    <property type="molecule type" value="Genomic_DNA"/>
</dbReference>